<sequence length="304" mass="33128">MERERERVIYGLIEILPDLYGSRKRQSNEPQSSRRSRRRSLVAESSTAFFLLKNDGRGRARGDGDIDTADPAYTSRRSPATGDRANNTCADPASETWGRGSIVVGVGVGGARPTLIQIWKKGSVQQHSAAPYLGILINCGLWVLYGLPMVHPNSILVVTVNGAGVVIELVYLFLYLWYSDRRKKLRVLLIMLAECIILAVLALLVLSLGHTTKVRSAIVGSIAMFGNVLMYVSPLAVMAPNGLGILFALAQILLYAKFYRSSKIQALEMQGKGEMGLAAITISEIDPEKTTVAQNGHDSCVHGI</sequence>
<reference evidence="1 2" key="1">
    <citation type="journal article" date="2021" name="Hortic Res">
        <title>High-quality reference genome and annotation aids understanding of berry development for evergreen blueberry (Vaccinium darrowii).</title>
        <authorList>
            <person name="Yu J."/>
            <person name="Hulse-Kemp A.M."/>
            <person name="Babiker E."/>
            <person name="Staton M."/>
        </authorList>
    </citation>
    <scope>NUCLEOTIDE SEQUENCE [LARGE SCALE GENOMIC DNA]</scope>
    <source>
        <strain evidence="2">cv. NJ 8807/NJ 8810</strain>
        <tissue evidence="1">Young leaf</tissue>
    </source>
</reference>
<evidence type="ECO:0000313" key="2">
    <source>
        <dbReference type="Proteomes" id="UP000828048"/>
    </source>
</evidence>
<accession>A0ACB7ZH57</accession>
<keyword evidence="2" id="KW-1185">Reference proteome</keyword>
<dbReference type="Proteomes" id="UP000828048">
    <property type="component" value="Chromosome 12"/>
</dbReference>
<evidence type="ECO:0000313" key="1">
    <source>
        <dbReference type="EMBL" id="KAH7864387.1"/>
    </source>
</evidence>
<proteinExistence type="predicted"/>
<organism evidence="1 2">
    <name type="scientific">Vaccinium darrowii</name>
    <dbReference type="NCBI Taxonomy" id="229202"/>
    <lineage>
        <taxon>Eukaryota</taxon>
        <taxon>Viridiplantae</taxon>
        <taxon>Streptophyta</taxon>
        <taxon>Embryophyta</taxon>
        <taxon>Tracheophyta</taxon>
        <taxon>Spermatophyta</taxon>
        <taxon>Magnoliopsida</taxon>
        <taxon>eudicotyledons</taxon>
        <taxon>Gunneridae</taxon>
        <taxon>Pentapetalae</taxon>
        <taxon>asterids</taxon>
        <taxon>Ericales</taxon>
        <taxon>Ericaceae</taxon>
        <taxon>Vaccinioideae</taxon>
        <taxon>Vaccinieae</taxon>
        <taxon>Vaccinium</taxon>
    </lineage>
</organism>
<protein>
    <submittedName>
        <fullName evidence="1">Uncharacterized protein</fullName>
    </submittedName>
</protein>
<gene>
    <name evidence="1" type="ORF">Vadar_029015</name>
</gene>
<comment type="caution">
    <text evidence="1">The sequence shown here is derived from an EMBL/GenBank/DDBJ whole genome shotgun (WGS) entry which is preliminary data.</text>
</comment>
<name>A0ACB7ZH57_9ERIC</name>
<dbReference type="EMBL" id="CM037162">
    <property type="protein sequence ID" value="KAH7864387.1"/>
    <property type="molecule type" value="Genomic_DNA"/>
</dbReference>